<dbReference type="EMBL" id="PVTR01000001">
    <property type="protein sequence ID" value="PRY90583.1"/>
    <property type="molecule type" value="Genomic_DNA"/>
</dbReference>
<dbReference type="AlphaFoldDB" id="A0A2T0WV55"/>
<keyword evidence="2" id="KW-1185">Reference proteome</keyword>
<gene>
    <name evidence="1" type="ORF">CLW00_101246</name>
</gene>
<name>A0A2T0WV55_9BACT</name>
<evidence type="ECO:0000313" key="1">
    <source>
        <dbReference type="EMBL" id="PRY90583.1"/>
    </source>
</evidence>
<organism evidence="1 2">
    <name type="scientific">Mongoliibacter ruber</name>
    <dbReference type="NCBI Taxonomy" id="1750599"/>
    <lineage>
        <taxon>Bacteria</taxon>
        <taxon>Pseudomonadati</taxon>
        <taxon>Bacteroidota</taxon>
        <taxon>Cytophagia</taxon>
        <taxon>Cytophagales</taxon>
        <taxon>Cyclobacteriaceae</taxon>
        <taxon>Mongoliibacter</taxon>
    </lineage>
</organism>
<proteinExistence type="predicted"/>
<dbReference type="Proteomes" id="UP000238157">
    <property type="component" value="Unassembled WGS sequence"/>
</dbReference>
<sequence length="86" mass="9994">MKNFEKNYIGKGKKIQNLDIVRVTISKAKLEELIANDLVKYGDNEYLVFEVAALKEEDDYKRTHTAYISKKVEEEKKPSKRKTAKA</sequence>
<accession>A0A2T0WV55</accession>
<dbReference type="OrthoDB" id="1262823at2"/>
<protein>
    <submittedName>
        <fullName evidence="1">Uncharacterized protein</fullName>
    </submittedName>
</protein>
<reference evidence="1 2" key="1">
    <citation type="submission" date="2018-03" db="EMBL/GenBank/DDBJ databases">
        <title>Genomic Encyclopedia of Archaeal and Bacterial Type Strains, Phase II (KMG-II): from individual species to whole genera.</title>
        <authorList>
            <person name="Goeker M."/>
        </authorList>
    </citation>
    <scope>NUCLEOTIDE SEQUENCE [LARGE SCALE GENOMIC DNA]</scope>
    <source>
        <strain evidence="1 2">DSM 27929</strain>
    </source>
</reference>
<evidence type="ECO:0000313" key="2">
    <source>
        <dbReference type="Proteomes" id="UP000238157"/>
    </source>
</evidence>
<dbReference type="RefSeq" id="WP_106131822.1">
    <property type="nucleotide sequence ID" value="NZ_PVTR01000001.1"/>
</dbReference>
<comment type="caution">
    <text evidence="1">The sequence shown here is derived from an EMBL/GenBank/DDBJ whole genome shotgun (WGS) entry which is preliminary data.</text>
</comment>